<dbReference type="AlphaFoldDB" id="A0AAV4P7P0"/>
<proteinExistence type="predicted"/>
<comment type="caution">
    <text evidence="1">The sequence shown here is derived from an EMBL/GenBank/DDBJ whole genome shotgun (WGS) entry which is preliminary data.</text>
</comment>
<evidence type="ECO:0000313" key="1">
    <source>
        <dbReference type="EMBL" id="GIX93262.1"/>
    </source>
</evidence>
<sequence length="76" mass="9097">MKWRLMLDILEDRWTNVFNCTYPAVEERPHSLKACWRSPGVNCYSKVIIRRRTVRWLVLTPAPVWADKIVCQHREG</sequence>
<gene>
    <name evidence="1" type="ORF">CEXT_554111</name>
</gene>
<accession>A0AAV4P7P0</accession>
<evidence type="ECO:0000313" key="2">
    <source>
        <dbReference type="Proteomes" id="UP001054945"/>
    </source>
</evidence>
<name>A0AAV4P7P0_CAEEX</name>
<dbReference type="Proteomes" id="UP001054945">
    <property type="component" value="Unassembled WGS sequence"/>
</dbReference>
<keyword evidence="2" id="KW-1185">Reference proteome</keyword>
<organism evidence="1 2">
    <name type="scientific">Caerostris extrusa</name>
    <name type="common">Bark spider</name>
    <name type="synonym">Caerostris bankana</name>
    <dbReference type="NCBI Taxonomy" id="172846"/>
    <lineage>
        <taxon>Eukaryota</taxon>
        <taxon>Metazoa</taxon>
        <taxon>Ecdysozoa</taxon>
        <taxon>Arthropoda</taxon>
        <taxon>Chelicerata</taxon>
        <taxon>Arachnida</taxon>
        <taxon>Araneae</taxon>
        <taxon>Araneomorphae</taxon>
        <taxon>Entelegynae</taxon>
        <taxon>Araneoidea</taxon>
        <taxon>Araneidae</taxon>
        <taxon>Caerostris</taxon>
    </lineage>
</organism>
<dbReference type="EMBL" id="BPLR01004218">
    <property type="protein sequence ID" value="GIX93262.1"/>
    <property type="molecule type" value="Genomic_DNA"/>
</dbReference>
<reference evidence="1 2" key="1">
    <citation type="submission" date="2021-06" db="EMBL/GenBank/DDBJ databases">
        <title>Caerostris extrusa draft genome.</title>
        <authorList>
            <person name="Kono N."/>
            <person name="Arakawa K."/>
        </authorList>
    </citation>
    <scope>NUCLEOTIDE SEQUENCE [LARGE SCALE GENOMIC DNA]</scope>
</reference>
<protein>
    <submittedName>
        <fullName evidence="1">Uncharacterized protein</fullName>
    </submittedName>
</protein>